<dbReference type="AlphaFoldDB" id="A0A815G2F1"/>
<accession>A0A815G2F1</accession>
<organism evidence="1 2">
    <name type="scientific">Rotaria sordida</name>
    <dbReference type="NCBI Taxonomy" id="392033"/>
    <lineage>
        <taxon>Eukaryota</taxon>
        <taxon>Metazoa</taxon>
        <taxon>Spiralia</taxon>
        <taxon>Gnathifera</taxon>
        <taxon>Rotifera</taxon>
        <taxon>Eurotatoria</taxon>
        <taxon>Bdelloidea</taxon>
        <taxon>Philodinida</taxon>
        <taxon>Philodinidae</taxon>
        <taxon>Rotaria</taxon>
    </lineage>
</organism>
<evidence type="ECO:0000313" key="1">
    <source>
        <dbReference type="EMBL" id="CAF1333052.1"/>
    </source>
</evidence>
<name>A0A815G2F1_9BILA</name>
<evidence type="ECO:0000313" key="2">
    <source>
        <dbReference type="Proteomes" id="UP000663864"/>
    </source>
</evidence>
<dbReference type="EMBL" id="CAJNOT010002643">
    <property type="protein sequence ID" value="CAF1333052.1"/>
    <property type="molecule type" value="Genomic_DNA"/>
</dbReference>
<dbReference type="Proteomes" id="UP000663864">
    <property type="component" value="Unassembled WGS sequence"/>
</dbReference>
<comment type="caution">
    <text evidence="1">The sequence shown here is derived from an EMBL/GenBank/DDBJ whole genome shotgun (WGS) entry which is preliminary data.</text>
</comment>
<gene>
    <name evidence="1" type="ORF">ZHD862_LOCUS29633</name>
</gene>
<protein>
    <submittedName>
        <fullName evidence="1">Uncharacterized protein</fullName>
    </submittedName>
</protein>
<reference evidence="1" key="1">
    <citation type="submission" date="2021-02" db="EMBL/GenBank/DDBJ databases">
        <authorList>
            <person name="Nowell W R."/>
        </authorList>
    </citation>
    <scope>NUCLEOTIDE SEQUENCE</scope>
</reference>
<proteinExistence type="predicted"/>
<sequence length="135" mass="15330">MFLSYCGMETKNQGQTWLISDSDKSKADFNYNDATFDYAREHVQGSDDPSVLNLNSYNITQIQSSLHCNSSTEICRINPKCDGSKNDLLLKCVYCDLKNPLKNSQQKQQQLPLAPRLLAKSSESKFLTQQNQNLK</sequence>